<dbReference type="PANTHER" id="PTHR13318">
    <property type="entry name" value="PARTNER OF PAIRED, ISOFORM B-RELATED"/>
    <property type="match status" value="1"/>
</dbReference>
<evidence type="ECO:0000313" key="1">
    <source>
        <dbReference type="EMBL" id="KAG5537459.1"/>
    </source>
</evidence>
<dbReference type="PANTHER" id="PTHR13318:SF106">
    <property type="entry name" value="F-BOX_LRR-REPEAT PROTEIN 2"/>
    <property type="match status" value="1"/>
</dbReference>
<accession>A0AAV6JCT9</accession>
<evidence type="ECO:0000313" key="2">
    <source>
        <dbReference type="Proteomes" id="UP000823749"/>
    </source>
</evidence>
<proteinExistence type="predicted"/>
<dbReference type="Proteomes" id="UP000823749">
    <property type="component" value="Chromosome 8"/>
</dbReference>
<comment type="caution">
    <text evidence="1">The sequence shown here is derived from an EMBL/GenBank/DDBJ whole genome shotgun (WGS) entry which is preliminary data.</text>
</comment>
<dbReference type="AlphaFoldDB" id="A0AAV6JCT9"/>
<reference evidence="1" key="1">
    <citation type="submission" date="2020-08" db="EMBL/GenBank/DDBJ databases">
        <title>Plant Genome Project.</title>
        <authorList>
            <person name="Zhang R.-G."/>
        </authorList>
    </citation>
    <scope>NUCLEOTIDE SEQUENCE</scope>
    <source>
        <strain evidence="1">WSP0</strain>
        <tissue evidence="1">Leaf</tissue>
    </source>
</reference>
<dbReference type="GO" id="GO:0031146">
    <property type="term" value="P:SCF-dependent proteasomal ubiquitin-dependent protein catabolic process"/>
    <property type="evidence" value="ECO:0007669"/>
    <property type="project" value="TreeGrafter"/>
</dbReference>
<dbReference type="SMART" id="SM00367">
    <property type="entry name" value="LRR_CC"/>
    <property type="match status" value="3"/>
</dbReference>
<dbReference type="GO" id="GO:0019005">
    <property type="term" value="C:SCF ubiquitin ligase complex"/>
    <property type="evidence" value="ECO:0007669"/>
    <property type="project" value="TreeGrafter"/>
</dbReference>
<dbReference type="SUPFAM" id="SSF52047">
    <property type="entry name" value="RNI-like"/>
    <property type="match status" value="2"/>
</dbReference>
<dbReference type="EMBL" id="JACTNZ010000008">
    <property type="protein sequence ID" value="KAG5537459.1"/>
    <property type="molecule type" value="Genomic_DNA"/>
</dbReference>
<evidence type="ECO:0008006" key="3">
    <source>
        <dbReference type="Google" id="ProtNLM"/>
    </source>
</evidence>
<gene>
    <name evidence="1" type="ORF">RHGRI_024777</name>
</gene>
<dbReference type="InterPro" id="IPR032675">
    <property type="entry name" value="LRR_dom_sf"/>
</dbReference>
<dbReference type="InterPro" id="IPR006553">
    <property type="entry name" value="Leu-rich_rpt_Cys-con_subtyp"/>
</dbReference>
<keyword evidence="2" id="KW-1185">Reference proteome</keyword>
<name>A0AAV6JCT9_9ERIC</name>
<dbReference type="Gene3D" id="3.80.10.10">
    <property type="entry name" value="Ribonuclease Inhibitor"/>
    <property type="match status" value="3"/>
</dbReference>
<protein>
    <recommendedName>
        <fullName evidence="3">F-box/LRR-repeat protein</fullName>
    </recommendedName>
</protein>
<sequence>MKERCKELPEELWDSILNRLALDHDDYRDLQLPSLVCKQFLSITNKIRRKFVANAYVCEALCRALERFRNLKEIELSHLGTLSDVNYPVLKIAYSGLDLQSLCFYRFPISPSVDSFRRLGSAMNNLKILRCSEFDSLRDLDLVHITDALPRLEELDIRCNRNMEDGPWEVPYPKLSDQFVTDAGIEATSGNLQGLRRIDISGNYCCSDLSLIALSSNCVLLNEIKCRGCNIIGRGIDWVLSHSTNLTSLQAGFHGSSGNSAFPFDDTEISATGLRELDIRGSGDKEQLLRSIAKAGIPLEKLSLTLSLCRGGVTTFLRSCPTLKHLILWGAYQFNDDFMRDICPCLPKMESIELQGCYSLTATTFLVFAKECPALSKITLRHGSLGHIQDDFAVNMERNYRVIYLDLTSNMDLEDKLLKDIVVTCPNLQTLKVWGCSQLTKGCLEEILKCCPQIKHLKSTEYGEILSPNQN</sequence>
<organism evidence="1 2">
    <name type="scientific">Rhododendron griersonianum</name>
    <dbReference type="NCBI Taxonomy" id="479676"/>
    <lineage>
        <taxon>Eukaryota</taxon>
        <taxon>Viridiplantae</taxon>
        <taxon>Streptophyta</taxon>
        <taxon>Embryophyta</taxon>
        <taxon>Tracheophyta</taxon>
        <taxon>Spermatophyta</taxon>
        <taxon>Magnoliopsida</taxon>
        <taxon>eudicotyledons</taxon>
        <taxon>Gunneridae</taxon>
        <taxon>Pentapetalae</taxon>
        <taxon>asterids</taxon>
        <taxon>Ericales</taxon>
        <taxon>Ericaceae</taxon>
        <taxon>Ericoideae</taxon>
        <taxon>Rhodoreae</taxon>
        <taxon>Rhododendron</taxon>
    </lineage>
</organism>